<organism evidence="5 6">
    <name type="scientific">Paucilactobacillus wasatchensis</name>
    <dbReference type="NCBI Taxonomy" id="1335616"/>
    <lineage>
        <taxon>Bacteria</taxon>
        <taxon>Bacillati</taxon>
        <taxon>Bacillota</taxon>
        <taxon>Bacilli</taxon>
        <taxon>Lactobacillales</taxon>
        <taxon>Lactobacillaceae</taxon>
        <taxon>Paucilactobacillus</taxon>
    </lineage>
</organism>
<dbReference type="PANTHER" id="PTHR33308:SF9">
    <property type="entry name" value="PEPTIDOGLYCAN HYDROLASE FLGJ"/>
    <property type="match status" value="1"/>
</dbReference>
<evidence type="ECO:0000259" key="4">
    <source>
        <dbReference type="SMART" id="SM00047"/>
    </source>
</evidence>
<evidence type="ECO:0000313" key="6">
    <source>
        <dbReference type="Proteomes" id="UP000032279"/>
    </source>
</evidence>
<name>A0A0D1A6L0_9LACO</name>
<feature type="domain" description="Mannosyl-glycoprotein endo-beta-N-acetylglucosamidase-like" evidence="4">
    <location>
        <begin position="190"/>
        <end position="344"/>
    </location>
</feature>
<dbReference type="AlphaFoldDB" id="A0A0D1A6L0"/>
<sequence>MLKITDNKILSKFMIIILVTALGLNWLTTPILAAAVPDESSEVELALKDVETNFLKQTWLSKEQLSQKSAQYQATYDQRLQVLKTEFDCGREAGQKIFEQHLDPQTILAKKQENQFYTLGLKVGYQAAKDDAEKVNHEITNHKKMDEEDQKQLDAEKIPAKAELPQAKQRFLPDSQNCDVAPNLMHPLPRGVATIGHQRFIEQFGQTAQVIAFEHNLYASVMIAQAVLESSWGASELSSAPNYNLFGIKGVFAGEGVLMKTNEDNGHGKLYQITGQFRHYPSYAASLNDYANIMLRPVFARAWRSNTASYKDATAALTGTYATDTAYGAKLNQIIETYDLTKYDQVPGKQPTGHTTSQKAEQQHVPTKHKLKQIKQNHAVKASALDNWSFLGWLGLGVSGWWLKKRI</sequence>
<feature type="region of interest" description="Disordered" evidence="3">
    <location>
        <begin position="346"/>
        <end position="366"/>
    </location>
</feature>
<protein>
    <submittedName>
        <fullName evidence="5">N-acetylmuramoyl-L-alanine amidase</fullName>
    </submittedName>
</protein>
<evidence type="ECO:0000256" key="2">
    <source>
        <dbReference type="ARBA" id="ARBA00022801"/>
    </source>
</evidence>
<dbReference type="Pfam" id="PF01832">
    <property type="entry name" value="Glucosaminidase"/>
    <property type="match status" value="1"/>
</dbReference>
<dbReference type="PATRIC" id="fig|1335616.4.peg.1039"/>
<dbReference type="Gene3D" id="1.10.530.10">
    <property type="match status" value="1"/>
</dbReference>
<dbReference type="RefSeq" id="WP_052497800.1">
    <property type="nucleotide sequence ID" value="NZ_AWTT01000022.1"/>
</dbReference>
<gene>
    <name evidence="5" type="primary">ami</name>
    <name evidence="5" type="ORF">WDC_1034</name>
</gene>
<dbReference type="PANTHER" id="PTHR33308">
    <property type="entry name" value="PEPTIDOGLYCAN HYDROLASE FLGJ"/>
    <property type="match status" value="1"/>
</dbReference>
<keyword evidence="6" id="KW-1185">Reference proteome</keyword>
<keyword evidence="2" id="KW-0378">Hydrolase</keyword>
<dbReference type="InterPro" id="IPR051056">
    <property type="entry name" value="Glycosyl_Hydrolase_73"/>
</dbReference>
<dbReference type="EMBL" id="AWTT01000022">
    <property type="protein sequence ID" value="KIS03342.1"/>
    <property type="molecule type" value="Genomic_DNA"/>
</dbReference>
<comment type="similarity">
    <text evidence="1">Belongs to the glycosyl hydrolase 73 family.</text>
</comment>
<evidence type="ECO:0000256" key="1">
    <source>
        <dbReference type="ARBA" id="ARBA00010266"/>
    </source>
</evidence>
<evidence type="ECO:0000313" key="5">
    <source>
        <dbReference type="EMBL" id="KIS03342.1"/>
    </source>
</evidence>
<dbReference type="GO" id="GO:0004040">
    <property type="term" value="F:amidase activity"/>
    <property type="evidence" value="ECO:0007669"/>
    <property type="project" value="InterPro"/>
</dbReference>
<proteinExistence type="inferred from homology"/>
<reference evidence="5 6" key="1">
    <citation type="submission" date="2013-08" db="EMBL/GenBank/DDBJ databases">
        <title>Lactobacillus wasatchii sp. WDC04, a late gas producing bacteria isolated from aged chedder cheese.</title>
        <authorList>
            <person name="Oberg C.J."/>
            <person name="Culumber M."/>
            <person name="McMahon D.J."/>
            <person name="Broadbent J.R."/>
            <person name="Oberg T.S."/>
            <person name="Ortaki F."/>
        </authorList>
    </citation>
    <scope>NUCLEOTIDE SEQUENCE [LARGE SCALE GENOMIC DNA]</scope>
    <source>
        <strain evidence="5 6">WDC04</strain>
    </source>
</reference>
<dbReference type="SMART" id="SM00047">
    <property type="entry name" value="LYZ2"/>
    <property type="match status" value="1"/>
</dbReference>
<comment type="caution">
    <text evidence="5">The sequence shown here is derived from an EMBL/GenBank/DDBJ whole genome shotgun (WGS) entry which is preliminary data.</text>
</comment>
<dbReference type="Proteomes" id="UP000032279">
    <property type="component" value="Unassembled WGS sequence"/>
</dbReference>
<accession>A0A0D1A6L0</accession>
<evidence type="ECO:0000256" key="3">
    <source>
        <dbReference type="SAM" id="MobiDB-lite"/>
    </source>
</evidence>
<dbReference type="InterPro" id="IPR002901">
    <property type="entry name" value="MGlyc_endo_b_GlcNAc-like_dom"/>
</dbReference>
<dbReference type="STRING" id="1335616.WDC_1034"/>
<dbReference type="Gene3D" id="4.10.80.30">
    <property type="entry name" value="DNA polymerase, domain 6"/>
    <property type="match status" value="1"/>
</dbReference>